<dbReference type="OMA" id="MLLMQRQ"/>
<proteinExistence type="predicted"/>
<feature type="compositionally biased region" description="Basic and acidic residues" evidence="1">
    <location>
        <begin position="239"/>
        <end position="249"/>
    </location>
</feature>
<protein>
    <recommendedName>
        <fullName evidence="4">RRM domain-containing protein</fullName>
    </recommendedName>
</protein>
<dbReference type="InterPro" id="IPR035979">
    <property type="entry name" value="RBD_domain_sf"/>
</dbReference>
<evidence type="ECO:0000256" key="1">
    <source>
        <dbReference type="SAM" id="MobiDB-lite"/>
    </source>
</evidence>
<reference evidence="2" key="1">
    <citation type="submission" date="2016-04" db="EMBL/GenBank/DDBJ databases">
        <authorList>
            <person name="Evans L.H."/>
            <person name="Alamgir A."/>
            <person name="Owens N."/>
            <person name="Weber N.D."/>
            <person name="Virtaneva K."/>
            <person name="Barbian K."/>
            <person name="Babar A."/>
            <person name="Rosenke K."/>
        </authorList>
    </citation>
    <scope>NUCLEOTIDE SEQUENCE [LARGE SCALE GENOMIC DNA]</scope>
    <source>
        <strain evidence="2">CBS 101.48</strain>
    </source>
</reference>
<dbReference type="InParanoid" id="A0A163IWF6"/>
<feature type="compositionally biased region" description="Polar residues" evidence="1">
    <location>
        <begin position="186"/>
        <end position="202"/>
    </location>
</feature>
<dbReference type="GO" id="GO:0003676">
    <property type="term" value="F:nucleic acid binding"/>
    <property type="evidence" value="ECO:0007669"/>
    <property type="project" value="InterPro"/>
</dbReference>
<feature type="region of interest" description="Disordered" evidence="1">
    <location>
        <begin position="1"/>
        <end position="265"/>
    </location>
</feature>
<dbReference type="AlphaFoldDB" id="A0A163IWF6"/>
<feature type="compositionally biased region" description="Basic and acidic residues" evidence="1">
    <location>
        <begin position="93"/>
        <end position="106"/>
    </location>
</feature>
<dbReference type="CDD" id="cd00590">
    <property type="entry name" value="RRM_SF"/>
    <property type="match status" value="1"/>
</dbReference>
<accession>A0A163IWF6</accession>
<evidence type="ECO:0000313" key="3">
    <source>
        <dbReference type="Proteomes" id="UP000078561"/>
    </source>
</evidence>
<dbReference type="SUPFAM" id="SSF54928">
    <property type="entry name" value="RNA-binding domain, RBD"/>
    <property type="match status" value="1"/>
</dbReference>
<organism evidence="2">
    <name type="scientific">Absidia glauca</name>
    <name type="common">Pin mould</name>
    <dbReference type="NCBI Taxonomy" id="4829"/>
    <lineage>
        <taxon>Eukaryota</taxon>
        <taxon>Fungi</taxon>
        <taxon>Fungi incertae sedis</taxon>
        <taxon>Mucoromycota</taxon>
        <taxon>Mucoromycotina</taxon>
        <taxon>Mucoromycetes</taxon>
        <taxon>Mucorales</taxon>
        <taxon>Cunninghamellaceae</taxon>
        <taxon>Absidia</taxon>
    </lineage>
</organism>
<sequence>MAADPPPSRRIHVNPKFAGARPPPAQSNNQAEKEAEQRRIVEQLRSEQAERRRRQTEDQARLTQQKRPVGHHESDQHNTASPLDSTQRSPYKRRIDTASEPTRSHEVPLPSSFQSRLGRGTHEAPASVSKRDPSLVPSRPNGGNGFSIRGAAAAAAASTNTRVRQDKTGHQDHHNKSANERPLSFRSVSSSGDITNRLGTNNQQQQQQQQTPTRGHRIDNKETILQRLGGGKITNKMAKKNDTSTDRPKPSSSSPSNNASNLTPIFANGKSSKLILSNLPSQVTESSLKSLEPKDIKLVSLDRGNKSATLLFTAIDSAVTFRRKYNRTMLSGEHILVSFAKN</sequence>
<keyword evidence="3" id="KW-1185">Reference proteome</keyword>
<feature type="compositionally biased region" description="Basic and acidic residues" evidence="1">
    <location>
        <begin position="31"/>
        <end position="60"/>
    </location>
</feature>
<gene>
    <name evidence="2" type="primary">ABSGL_01055.1 scaffold 1223</name>
</gene>
<dbReference type="Proteomes" id="UP000078561">
    <property type="component" value="Unassembled WGS sequence"/>
</dbReference>
<feature type="compositionally biased region" description="Polar residues" evidence="1">
    <location>
        <begin position="77"/>
        <end position="89"/>
    </location>
</feature>
<dbReference type="OrthoDB" id="2428461at2759"/>
<dbReference type="EMBL" id="LT550481">
    <property type="protein sequence ID" value="SAL95714.1"/>
    <property type="molecule type" value="Genomic_DNA"/>
</dbReference>
<evidence type="ECO:0000313" key="2">
    <source>
        <dbReference type="EMBL" id="SAL95714.1"/>
    </source>
</evidence>
<evidence type="ECO:0008006" key="4">
    <source>
        <dbReference type="Google" id="ProtNLM"/>
    </source>
</evidence>
<feature type="compositionally biased region" description="Low complexity" evidence="1">
    <location>
        <begin position="250"/>
        <end position="261"/>
    </location>
</feature>
<feature type="compositionally biased region" description="Basic and acidic residues" evidence="1">
    <location>
        <begin position="163"/>
        <end position="179"/>
    </location>
</feature>
<name>A0A163IWF6_ABSGL</name>